<feature type="transmembrane region" description="Helical" evidence="2">
    <location>
        <begin position="12"/>
        <end position="32"/>
    </location>
</feature>
<proteinExistence type="predicted"/>
<keyword evidence="2" id="KW-1133">Transmembrane helix</keyword>
<dbReference type="Proteomes" id="UP000549113">
    <property type="component" value="Unassembled WGS sequence"/>
</dbReference>
<dbReference type="EMBL" id="JACIFH010000001">
    <property type="protein sequence ID" value="MBB4139309.1"/>
    <property type="molecule type" value="Genomic_DNA"/>
</dbReference>
<name>A0AA40VM48_9MICO</name>
<dbReference type="RefSeq" id="WP_183498986.1">
    <property type="nucleotide sequence ID" value="NZ_BAABCO010000001.1"/>
</dbReference>
<comment type="caution">
    <text evidence="3">The sequence shown here is derived from an EMBL/GenBank/DDBJ whole genome shotgun (WGS) entry which is preliminary data.</text>
</comment>
<evidence type="ECO:0000313" key="4">
    <source>
        <dbReference type="Proteomes" id="UP000549113"/>
    </source>
</evidence>
<keyword evidence="2" id="KW-0472">Membrane</keyword>
<protein>
    <recommendedName>
        <fullName evidence="5">Dinucleotide-utilizing enzyme</fullName>
    </recommendedName>
</protein>
<evidence type="ECO:0000313" key="3">
    <source>
        <dbReference type="EMBL" id="MBB4139309.1"/>
    </source>
</evidence>
<keyword evidence="2" id="KW-0812">Transmembrane</keyword>
<sequence>MNTRPRLIRRIPFWVLIVGSLASAAGGAYLLVTKLGTMDAGLLDGTATTSDVYVGQIWGVTGAILIGAGIVGLLLALSVASLRAFAPQAPAVDEPVAAASTDDEGADATDDDSAEPTADAGESLGYDSELGYTPAETVATR</sequence>
<dbReference type="AlphaFoldDB" id="A0AA40VM48"/>
<reference evidence="3 4" key="1">
    <citation type="submission" date="2020-08" db="EMBL/GenBank/DDBJ databases">
        <title>Sequencing the genomes of 1000 actinobacteria strains.</title>
        <authorList>
            <person name="Klenk H.-P."/>
        </authorList>
    </citation>
    <scope>NUCLEOTIDE SEQUENCE [LARGE SCALE GENOMIC DNA]</scope>
    <source>
        <strain evidence="3 4">DSM 19600</strain>
    </source>
</reference>
<feature type="transmembrane region" description="Helical" evidence="2">
    <location>
        <begin position="52"/>
        <end position="77"/>
    </location>
</feature>
<evidence type="ECO:0000256" key="1">
    <source>
        <dbReference type="SAM" id="MobiDB-lite"/>
    </source>
</evidence>
<feature type="compositionally biased region" description="Acidic residues" evidence="1">
    <location>
        <begin position="101"/>
        <end position="114"/>
    </location>
</feature>
<accession>A0AA40VM48</accession>
<evidence type="ECO:0008006" key="5">
    <source>
        <dbReference type="Google" id="ProtNLM"/>
    </source>
</evidence>
<organism evidence="3 4">
    <name type="scientific">Microbacterium invictum</name>
    <dbReference type="NCBI Taxonomy" id="515415"/>
    <lineage>
        <taxon>Bacteria</taxon>
        <taxon>Bacillati</taxon>
        <taxon>Actinomycetota</taxon>
        <taxon>Actinomycetes</taxon>
        <taxon>Micrococcales</taxon>
        <taxon>Microbacteriaceae</taxon>
        <taxon>Microbacterium</taxon>
    </lineage>
</organism>
<keyword evidence="4" id="KW-1185">Reference proteome</keyword>
<feature type="region of interest" description="Disordered" evidence="1">
    <location>
        <begin position="90"/>
        <end position="141"/>
    </location>
</feature>
<evidence type="ECO:0000256" key="2">
    <source>
        <dbReference type="SAM" id="Phobius"/>
    </source>
</evidence>
<gene>
    <name evidence="3" type="ORF">BKA10_001103</name>
</gene>